<dbReference type="Gene3D" id="3.90.180.10">
    <property type="entry name" value="Medium-chain alcohol dehydrogenases, catalytic domain"/>
    <property type="match status" value="1"/>
</dbReference>
<sequence length="387" mass="42659">MGYIGYRIGLSTKAALRQTGRQVGSLSRSYATTSRAIIYSQYGEPVDMVRPYEHQIESEPKDNQVLLRLLAAPINPADINQIQGVYPRRPAFTTKLGTSEPTVAAGNEGVFEVVKTGSKVTNCKPGDWALPGVSDFGTWRTWAIAESADLNPITEHSNLTPVQAAMVSVNPTTAFQMLREFVDLKPGDWFIQNGANSAVGRAAIQIGRMRGLRSINVVRDRPDFDAMKEELTSLGADHVITEEQAASREFQSTIDSWTQKAPIQLALNCVGGKSATSISRKLAFGGHLVTYGAMSKKPLTMGNGQFIFQNIHAHGYWLSEWARQHPEDKKKLERDILKLISEGKFKTGPVTTNKWTDGQTEEEFGETFKKAMQASLDGSGKQVMVYE</sequence>
<evidence type="ECO:0000256" key="3">
    <source>
        <dbReference type="ARBA" id="ARBA00022516"/>
    </source>
</evidence>
<dbReference type="CDD" id="cd08290">
    <property type="entry name" value="ETR"/>
    <property type="match status" value="1"/>
</dbReference>
<protein>
    <recommendedName>
        <fullName evidence="11">enoyl-[acyl-carrier-protein] reductase</fullName>
        <ecNumber evidence="11">1.3.1.104</ecNumber>
    </recommendedName>
</protein>
<evidence type="ECO:0000259" key="13">
    <source>
        <dbReference type="SMART" id="SM00829"/>
    </source>
</evidence>
<dbReference type="InterPro" id="IPR013149">
    <property type="entry name" value="ADH-like_C"/>
</dbReference>
<dbReference type="AlphaFoldDB" id="A0A060T5M7"/>
<proteinExistence type="inferred from homology"/>
<reference evidence="14" key="1">
    <citation type="submission" date="2014-02" db="EMBL/GenBank/DDBJ databases">
        <authorList>
            <person name="Genoscope - CEA"/>
        </authorList>
    </citation>
    <scope>NUCLEOTIDE SEQUENCE</scope>
    <source>
        <strain evidence="14">LS3</strain>
    </source>
</reference>
<dbReference type="Gene3D" id="3.40.50.720">
    <property type="entry name" value="NAD(P)-binding Rossmann-like Domain"/>
    <property type="match status" value="1"/>
</dbReference>
<keyword evidence="10" id="KW-0275">Fatty acid biosynthesis</keyword>
<comment type="similarity">
    <text evidence="2">Belongs to the zinc-containing alcohol dehydrogenase family. Quinone oxidoreductase subfamily.</text>
</comment>
<dbReference type="PhylomeDB" id="A0A060T5M7"/>
<dbReference type="InterPro" id="IPR020843">
    <property type="entry name" value="ER"/>
</dbReference>
<evidence type="ECO:0000256" key="11">
    <source>
        <dbReference type="ARBA" id="ARBA00038963"/>
    </source>
</evidence>
<keyword evidence="9" id="KW-0496">Mitochondrion</keyword>
<keyword evidence="4" id="KW-0276">Fatty acid metabolism</keyword>
<evidence type="ECO:0000256" key="6">
    <source>
        <dbReference type="ARBA" id="ARBA00022946"/>
    </source>
</evidence>
<dbReference type="EC" id="1.3.1.104" evidence="11"/>
<dbReference type="GO" id="GO:0006633">
    <property type="term" value="P:fatty acid biosynthetic process"/>
    <property type="evidence" value="ECO:0007669"/>
    <property type="project" value="UniProtKB-KW"/>
</dbReference>
<dbReference type="SMART" id="SM00829">
    <property type="entry name" value="PKS_ER"/>
    <property type="match status" value="1"/>
</dbReference>
<evidence type="ECO:0000313" key="14">
    <source>
        <dbReference type="EMBL" id="CDP36233.1"/>
    </source>
</evidence>
<accession>A0A060T5M7</accession>
<reference evidence="14" key="2">
    <citation type="submission" date="2014-06" db="EMBL/GenBank/DDBJ databases">
        <title>The complete genome of Blastobotrys (Arxula) adeninivorans LS3 - a yeast of biotechnological interest.</title>
        <authorList>
            <person name="Kunze G."/>
            <person name="Gaillardin C."/>
            <person name="Czernicka M."/>
            <person name="Durrens P."/>
            <person name="Martin T."/>
            <person name="Boer E."/>
            <person name="Gabaldon T."/>
            <person name="Cruz J."/>
            <person name="Talla E."/>
            <person name="Marck C."/>
            <person name="Goffeau A."/>
            <person name="Barbe V."/>
            <person name="Baret P."/>
            <person name="Baronian K."/>
            <person name="Beier S."/>
            <person name="Bleykasten C."/>
            <person name="Bode R."/>
            <person name="Casaregola S."/>
            <person name="Despons L."/>
            <person name="Fairhead C."/>
            <person name="Giersberg M."/>
            <person name="Gierski P."/>
            <person name="Hahnel U."/>
            <person name="Hartmann A."/>
            <person name="Jankowska D."/>
            <person name="Jubin C."/>
            <person name="Jung P."/>
            <person name="Lafontaine I."/>
            <person name="Leh-Louis V."/>
            <person name="Lemaire M."/>
            <person name="Marcet-Houben M."/>
            <person name="Mascher M."/>
            <person name="Morel G."/>
            <person name="Richard G.-F."/>
            <person name="Riechen J."/>
            <person name="Sacerdot C."/>
            <person name="Sarkar A."/>
            <person name="Savel G."/>
            <person name="Schacherer J."/>
            <person name="Sherman D."/>
            <person name="Straub M.-L."/>
            <person name="Stein N."/>
            <person name="Thierry A."/>
            <person name="Trautwein-Schult A."/>
            <person name="Westhof E."/>
            <person name="Worch S."/>
            <person name="Dujon B."/>
            <person name="Souciet J.-L."/>
            <person name="Wincker P."/>
            <person name="Scholz U."/>
            <person name="Neuveglise N."/>
        </authorList>
    </citation>
    <scope>NUCLEOTIDE SEQUENCE</scope>
    <source>
        <strain evidence="14">LS3</strain>
    </source>
</reference>
<dbReference type="InterPro" id="IPR051034">
    <property type="entry name" value="Mito_Enoyl-ACP_Reductase"/>
</dbReference>
<dbReference type="Pfam" id="PF00107">
    <property type="entry name" value="ADH_zinc_N"/>
    <property type="match status" value="1"/>
</dbReference>
<comment type="subcellular location">
    <subcellularLocation>
        <location evidence="1">Mitochondrion</location>
    </subcellularLocation>
</comment>
<gene>
    <name evidence="14" type="ORF">GNLVRS02_ARAD1B08250g</name>
</gene>
<dbReference type="InterPro" id="IPR036291">
    <property type="entry name" value="NAD(P)-bd_dom_sf"/>
</dbReference>
<dbReference type="SUPFAM" id="SSF51735">
    <property type="entry name" value="NAD(P)-binding Rossmann-fold domains"/>
    <property type="match status" value="1"/>
</dbReference>
<keyword evidence="5" id="KW-0521">NADP</keyword>
<dbReference type="Pfam" id="PF08240">
    <property type="entry name" value="ADH_N"/>
    <property type="match status" value="1"/>
</dbReference>
<keyword evidence="8" id="KW-0443">Lipid metabolism</keyword>
<keyword evidence="7" id="KW-0560">Oxidoreductase</keyword>
<evidence type="ECO:0000256" key="12">
    <source>
        <dbReference type="ARBA" id="ARBA00048843"/>
    </source>
</evidence>
<comment type="catalytic activity">
    <reaction evidence="12">
        <text>a 2,3-saturated acyl-[ACP] + NADP(+) = a (2E)-enoyl-[ACP] + NADPH + H(+)</text>
        <dbReference type="Rhea" id="RHEA:22564"/>
        <dbReference type="Rhea" id="RHEA-COMP:9925"/>
        <dbReference type="Rhea" id="RHEA-COMP:9926"/>
        <dbReference type="ChEBI" id="CHEBI:15378"/>
        <dbReference type="ChEBI" id="CHEBI:57783"/>
        <dbReference type="ChEBI" id="CHEBI:58349"/>
        <dbReference type="ChEBI" id="CHEBI:78784"/>
        <dbReference type="ChEBI" id="CHEBI:78785"/>
        <dbReference type="EC" id="1.3.1.104"/>
    </reaction>
</comment>
<dbReference type="GO" id="GO:0141148">
    <property type="term" value="F:enoyl-[acyl-carrier-protein] reductase (NADPH) activity"/>
    <property type="evidence" value="ECO:0007669"/>
    <property type="project" value="UniProtKB-EC"/>
</dbReference>
<dbReference type="FunFam" id="3.40.50.720:FF:000112">
    <property type="entry name" value="Enoyl-[acyl-carrier-protein] reductase 1, mitochondrial"/>
    <property type="match status" value="1"/>
</dbReference>
<dbReference type="PANTHER" id="PTHR43981:SF2">
    <property type="entry name" value="ENOYL-[ACYL-CARRIER-PROTEIN] REDUCTASE, MITOCHONDRIAL"/>
    <property type="match status" value="1"/>
</dbReference>
<keyword evidence="3" id="KW-0444">Lipid biosynthesis</keyword>
<dbReference type="EMBL" id="HG937692">
    <property type="protein sequence ID" value="CDP36233.1"/>
    <property type="molecule type" value="Genomic_DNA"/>
</dbReference>
<dbReference type="SUPFAM" id="SSF50129">
    <property type="entry name" value="GroES-like"/>
    <property type="match status" value="1"/>
</dbReference>
<dbReference type="InterPro" id="IPR011032">
    <property type="entry name" value="GroES-like_sf"/>
</dbReference>
<feature type="domain" description="Enoyl reductase (ER)" evidence="13">
    <location>
        <begin position="43"/>
        <end position="384"/>
    </location>
</feature>
<evidence type="ECO:0000256" key="9">
    <source>
        <dbReference type="ARBA" id="ARBA00023128"/>
    </source>
</evidence>
<keyword evidence="6" id="KW-0809">Transit peptide</keyword>
<evidence type="ECO:0000256" key="2">
    <source>
        <dbReference type="ARBA" id="ARBA00010371"/>
    </source>
</evidence>
<evidence type="ECO:0000256" key="10">
    <source>
        <dbReference type="ARBA" id="ARBA00023160"/>
    </source>
</evidence>
<dbReference type="GO" id="GO:0005739">
    <property type="term" value="C:mitochondrion"/>
    <property type="evidence" value="ECO:0007669"/>
    <property type="project" value="UniProtKB-SubCell"/>
</dbReference>
<evidence type="ECO:0000256" key="4">
    <source>
        <dbReference type="ARBA" id="ARBA00022832"/>
    </source>
</evidence>
<organism evidence="14">
    <name type="scientific">Blastobotrys adeninivorans</name>
    <name type="common">Yeast</name>
    <name type="synonym">Arxula adeninivorans</name>
    <dbReference type="NCBI Taxonomy" id="409370"/>
    <lineage>
        <taxon>Eukaryota</taxon>
        <taxon>Fungi</taxon>
        <taxon>Dikarya</taxon>
        <taxon>Ascomycota</taxon>
        <taxon>Saccharomycotina</taxon>
        <taxon>Dipodascomycetes</taxon>
        <taxon>Dipodascales</taxon>
        <taxon>Trichomonascaceae</taxon>
        <taxon>Blastobotrys</taxon>
    </lineage>
</organism>
<evidence type="ECO:0000256" key="1">
    <source>
        <dbReference type="ARBA" id="ARBA00004173"/>
    </source>
</evidence>
<dbReference type="InterPro" id="IPR013154">
    <property type="entry name" value="ADH-like_N"/>
</dbReference>
<evidence type="ECO:0000256" key="5">
    <source>
        <dbReference type="ARBA" id="ARBA00022857"/>
    </source>
</evidence>
<evidence type="ECO:0000256" key="7">
    <source>
        <dbReference type="ARBA" id="ARBA00023002"/>
    </source>
</evidence>
<evidence type="ECO:0000256" key="8">
    <source>
        <dbReference type="ARBA" id="ARBA00023098"/>
    </source>
</evidence>
<name>A0A060T5M7_BLAAD</name>
<dbReference type="PANTHER" id="PTHR43981">
    <property type="entry name" value="ENOYL-[ACYL-CARRIER-PROTEIN] REDUCTASE, MITOCHONDRIAL"/>
    <property type="match status" value="1"/>
</dbReference>